<feature type="transmembrane region" description="Helical" evidence="1">
    <location>
        <begin position="90"/>
        <end position="112"/>
    </location>
</feature>
<organism evidence="2 3">
    <name type="scientific">Aerosakkonema funiforme FACHB-1375</name>
    <dbReference type="NCBI Taxonomy" id="2949571"/>
    <lineage>
        <taxon>Bacteria</taxon>
        <taxon>Bacillati</taxon>
        <taxon>Cyanobacteriota</taxon>
        <taxon>Cyanophyceae</taxon>
        <taxon>Oscillatoriophycideae</taxon>
        <taxon>Aerosakkonematales</taxon>
        <taxon>Aerosakkonemataceae</taxon>
        <taxon>Aerosakkonema</taxon>
    </lineage>
</organism>
<feature type="transmembrane region" description="Helical" evidence="1">
    <location>
        <begin position="25"/>
        <end position="47"/>
    </location>
</feature>
<keyword evidence="1" id="KW-0812">Transmembrane</keyword>
<dbReference type="Proteomes" id="UP000641646">
    <property type="component" value="Unassembled WGS sequence"/>
</dbReference>
<dbReference type="EMBL" id="JACJPW010000082">
    <property type="protein sequence ID" value="MBD2184413.1"/>
    <property type="molecule type" value="Genomic_DNA"/>
</dbReference>
<feature type="transmembrane region" description="Helical" evidence="1">
    <location>
        <begin position="59"/>
        <end position="78"/>
    </location>
</feature>
<keyword evidence="1" id="KW-1133">Transmembrane helix</keyword>
<gene>
    <name evidence="2" type="ORF">H6G03_25655</name>
</gene>
<name>A0A926VJL1_9CYAN</name>
<reference evidence="2" key="2">
    <citation type="submission" date="2020-08" db="EMBL/GenBank/DDBJ databases">
        <authorList>
            <person name="Chen M."/>
            <person name="Teng W."/>
            <person name="Zhao L."/>
            <person name="Hu C."/>
            <person name="Zhou Y."/>
            <person name="Han B."/>
            <person name="Song L."/>
            <person name="Shu W."/>
        </authorList>
    </citation>
    <scope>NUCLEOTIDE SEQUENCE</scope>
    <source>
        <strain evidence="2">FACHB-1375</strain>
    </source>
</reference>
<proteinExistence type="predicted"/>
<keyword evidence="1" id="KW-0472">Membrane</keyword>
<protein>
    <submittedName>
        <fullName evidence="2">Uncharacterized protein</fullName>
    </submittedName>
</protein>
<reference evidence="2" key="1">
    <citation type="journal article" date="2015" name="ISME J.">
        <title>Draft Genome Sequence of Streptomyces incarnatus NRRL8089, which Produces the Nucleoside Antibiotic Sinefungin.</title>
        <authorList>
            <person name="Oshima K."/>
            <person name="Hattori M."/>
            <person name="Shimizu H."/>
            <person name="Fukuda K."/>
            <person name="Nemoto M."/>
            <person name="Inagaki K."/>
            <person name="Tamura T."/>
        </authorList>
    </citation>
    <scope>NUCLEOTIDE SEQUENCE</scope>
    <source>
        <strain evidence="2">FACHB-1375</strain>
    </source>
</reference>
<evidence type="ECO:0000256" key="1">
    <source>
        <dbReference type="SAM" id="Phobius"/>
    </source>
</evidence>
<keyword evidence="3" id="KW-1185">Reference proteome</keyword>
<comment type="caution">
    <text evidence="2">The sequence shown here is derived from an EMBL/GenBank/DDBJ whole genome shotgun (WGS) entry which is preliminary data.</text>
</comment>
<evidence type="ECO:0000313" key="3">
    <source>
        <dbReference type="Proteomes" id="UP000641646"/>
    </source>
</evidence>
<dbReference type="RefSeq" id="WP_190470737.1">
    <property type="nucleotide sequence ID" value="NZ_JACJPW010000082.1"/>
</dbReference>
<sequence length="167" mass="16600">MIASGTAVGVSIYAIVGGMGLVGGFGGIGIGMAPVAAAGGIIGAACFGSFQAIREKDGVTFSAVGIGAVAGIGVYSAVGGMGLSLGGTAVGIGMGTMASAGGIVGLAAYGLYKIINQADTGKNLDRNLQVLAEITNEYEDKKRWLDLEIDAELEALKAQMQIRSNPN</sequence>
<accession>A0A926VJL1</accession>
<dbReference type="AlphaFoldDB" id="A0A926VJL1"/>
<evidence type="ECO:0000313" key="2">
    <source>
        <dbReference type="EMBL" id="MBD2184413.1"/>
    </source>
</evidence>